<reference evidence="2" key="1">
    <citation type="submission" date="2018-05" db="EMBL/GenBank/DDBJ databases">
        <authorList>
            <person name="Lanie J.A."/>
            <person name="Ng W.-L."/>
            <person name="Kazmierczak K.M."/>
            <person name="Andrzejewski T.M."/>
            <person name="Davidsen T.M."/>
            <person name="Wayne K.J."/>
            <person name="Tettelin H."/>
            <person name="Glass J.I."/>
            <person name="Rusch D."/>
            <person name="Podicherti R."/>
            <person name="Tsui H.-C.T."/>
            <person name="Winkler M.E."/>
        </authorList>
    </citation>
    <scope>NUCLEOTIDE SEQUENCE</scope>
</reference>
<gene>
    <name evidence="2" type="ORF">METZ01_LOCUS497778</name>
</gene>
<feature type="domain" description="DUF6538" evidence="1">
    <location>
        <begin position="14"/>
        <end position="65"/>
    </location>
</feature>
<evidence type="ECO:0000313" key="2">
    <source>
        <dbReference type="EMBL" id="SVE44924.1"/>
    </source>
</evidence>
<dbReference type="EMBL" id="UINC01218059">
    <property type="protein sequence ID" value="SVE44924.1"/>
    <property type="molecule type" value="Genomic_DNA"/>
</dbReference>
<proteinExistence type="predicted"/>
<evidence type="ECO:0000259" key="1">
    <source>
        <dbReference type="Pfam" id="PF20172"/>
    </source>
</evidence>
<dbReference type="Pfam" id="PF20172">
    <property type="entry name" value="DUF6538"/>
    <property type="match status" value="1"/>
</dbReference>
<organism evidence="2">
    <name type="scientific">marine metagenome</name>
    <dbReference type="NCBI Taxonomy" id="408172"/>
    <lineage>
        <taxon>unclassified sequences</taxon>
        <taxon>metagenomes</taxon>
        <taxon>ecological metagenomes</taxon>
    </lineage>
</organism>
<sequence length="133" mass="15183">MKKSASFLVKPSSSSCYHFRSVIPKDLVASLKQTQFQISLKTGIFRQARQRASVLSLLAKTLFETIQQDSSMANLSLNEIKTILKAELEKYVLESNEDMLKINPYSKKEVEEEIEFTKTLKNLYRLGLESGDE</sequence>
<feature type="non-terminal residue" evidence="2">
    <location>
        <position position="133"/>
    </location>
</feature>
<accession>A0A383DKR7</accession>
<dbReference type="AlphaFoldDB" id="A0A383DKR7"/>
<name>A0A383DKR7_9ZZZZ</name>
<dbReference type="InterPro" id="IPR046668">
    <property type="entry name" value="DUF6538"/>
</dbReference>
<protein>
    <recommendedName>
        <fullName evidence="1">DUF6538 domain-containing protein</fullName>
    </recommendedName>
</protein>